<feature type="region of interest" description="Disordered" evidence="1">
    <location>
        <begin position="144"/>
        <end position="168"/>
    </location>
</feature>
<feature type="transmembrane region" description="Helical" evidence="2">
    <location>
        <begin position="12"/>
        <end position="36"/>
    </location>
</feature>
<comment type="caution">
    <text evidence="3">The sequence shown here is derived from an EMBL/GenBank/DDBJ whole genome shotgun (WGS) entry which is preliminary data.</text>
</comment>
<evidence type="ECO:0000313" key="5">
    <source>
        <dbReference type="EMBL" id="CAF3984922.1"/>
    </source>
</evidence>
<feature type="compositionally biased region" description="Polar residues" evidence="1">
    <location>
        <begin position="144"/>
        <end position="167"/>
    </location>
</feature>
<proteinExistence type="predicted"/>
<dbReference type="OrthoDB" id="2126698at2759"/>
<feature type="transmembrane region" description="Helical" evidence="2">
    <location>
        <begin position="42"/>
        <end position="63"/>
    </location>
</feature>
<accession>A0A814XXG7</accession>
<keyword evidence="7" id="KW-1185">Reference proteome</keyword>
<evidence type="ECO:0000256" key="1">
    <source>
        <dbReference type="SAM" id="MobiDB-lite"/>
    </source>
</evidence>
<keyword evidence="2" id="KW-0812">Transmembrane</keyword>
<dbReference type="EMBL" id="CAJNOQ010009317">
    <property type="protein sequence ID" value="CAF1221645.1"/>
    <property type="molecule type" value="Genomic_DNA"/>
</dbReference>
<evidence type="ECO:0000313" key="4">
    <source>
        <dbReference type="EMBL" id="CAF1553234.1"/>
    </source>
</evidence>
<dbReference type="EMBL" id="CAJOBC010009320">
    <property type="protein sequence ID" value="CAF3984922.1"/>
    <property type="molecule type" value="Genomic_DNA"/>
</dbReference>
<protein>
    <submittedName>
        <fullName evidence="3">Uncharacterized protein</fullName>
    </submittedName>
</protein>
<evidence type="ECO:0000313" key="3">
    <source>
        <dbReference type="EMBL" id="CAF1221645.1"/>
    </source>
</evidence>
<dbReference type="Proteomes" id="UP000682733">
    <property type="component" value="Unassembled WGS sequence"/>
</dbReference>
<keyword evidence="2" id="KW-0472">Membrane</keyword>
<name>A0A814XXG7_9BILA</name>
<evidence type="ECO:0000256" key="2">
    <source>
        <dbReference type="SAM" id="Phobius"/>
    </source>
</evidence>
<dbReference type="EMBL" id="CAJNOK010040766">
    <property type="protein sequence ID" value="CAF1553234.1"/>
    <property type="molecule type" value="Genomic_DNA"/>
</dbReference>
<dbReference type="EMBL" id="CAJOBA010063258">
    <property type="protein sequence ID" value="CAF4343728.1"/>
    <property type="molecule type" value="Genomic_DNA"/>
</dbReference>
<dbReference type="Proteomes" id="UP000663829">
    <property type="component" value="Unassembled WGS sequence"/>
</dbReference>
<evidence type="ECO:0000313" key="7">
    <source>
        <dbReference type="Proteomes" id="UP000663829"/>
    </source>
</evidence>
<dbReference type="Proteomes" id="UP000681722">
    <property type="component" value="Unassembled WGS sequence"/>
</dbReference>
<reference evidence="3" key="1">
    <citation type="submission" date="2021-02" db="EMBL/GenBank/DDBJ databases">
        <authorList>
            <person name="Nowell W R."/>
        </authorList>
    </citation>
    <scope>NUCLEOTIDE SEQUENCE</scope>
</reference>
<dbReference type="AlphaFoldDB" id="A0A814XXG7"/>
<keyword evidence="2" id="KW-1133">Transmembrane helix</keyword>
<sequence length="228" mass="25035">MEGMVKACGKQAKGAIIAFLGFYAIGIPLAGVFMFVVKIDIYGFWAGYATGRVFTNILLFVLIKRFDWKHIADFASSRSTDNVIHQSWTTPAVRRSSHAVLNTSTVSKLQNTRLRRVQPTNGQISTITKLNKQTNKNISAVAKSNSKNTPVRTNGHISSTIKNTSSSRIKREIGSRQLTTAVQVIPAVAQAKPEKTLYRLIMFKLLVAIPFVLLLGAGVLTSVFIPLT</sequence>
<feature type="transmembrane region" description="Helical" evidence="2">
    <location>
        <begin position="205"/>
        <end position="225"/>
    </location>
</feature>
<evidence type="ECO:0000313" key="6">
    <source>
        <dbReference type="EMBL" id="CAF4343728.1"/>
    </source>
</evidence>
<organism evidence="3 7">
    <name type="scientific">Didymodactylos carnosus</name>
    <dbReference type="NCBI Taxonomy" id="1234261"/>
    <lineage>
        <taxon>Eukaryota</taxon>
        <taxon>Metazoa</taxon>
        <taxon>Spiralia</taxon>
        <taxon>Gnathifera</taxon>
        <taxon>Rotifera</taxon>
        <taxon>Eurotatoria</taxon>
        <taxon>Bdelloidea</taxon>
        <taxon>Philodinida</taxon>
        <taxon>Philodinidae</taxon>
        <taxon>Didymodactylos</taxon>
    </lineage>
</organism>
<gene>
    <name evidence="3" type="ORF">GPM918_LOCUS24715</name>
    <name evidence="4" type="ORF">OVA965_LOCUS39407</name>
    <name evidence="5" type="ORF">SRO942_LOCUS24718</name>
    <name evidence="6" type="ORF">TMI583_LOCUS40711</name>
</gene>
<dbReference type="Proteomes" id="UP000677228">
    <property type="component" value="Unassembled WGS sequence"/>
</dbReference>